<evidence type="ECO:0000313" key="9">
    <source>
        <dbReference type="EMBL" id="SDH93746.1"/>
    </source>
</evidence>
<dbReference type="EMBL" id="FNDS01000004">
    <property type="protein sequence ID" value="SDH93746.1"/>
    <property type="molecule type" value="Genomic_DNA"/>
</dbReference>
<keyword evidence="5 8" id="KW-0812">Transmembrane</keyword>
<feature type="transmembrane region" description="Helical" evidence="8">
    <location>
        <begin position="106"/>
        <end position="123"/>
    </location>
</feature>
<dbReference type="Proteomes" id="UP000199636">
    <property type="component" value="Unassembled WGS sequence"/>
</dbReference>
<feature type="transmembrane region" description="Helical" evidence="8">
    <location>
        <begin position="41"/>
        <end position="61"/>
    </location>
</feature>
<evidence type="ECO:0000256" key="3">
    <source>
        <dbReference type="ARBA" id="ARBA00022448"/>
    </source>
</evidence>
<dbReference type="STRING" id="428992.SAMN05216272_104264"/>
<evidence type="ECO:0000256" key="5">
    <source>
        <dbReference type="ARBA" id="ARBA00022692"/>
    </source>
</evidence>
<dbReference type="InterPro" id="IPR037185">
    <property type="entry name" value="EmrE-like"/>
</dbReference>
<dbReference type="SUPFAM" id="SSF103481">
    <property type="entry name" value="Multidrug resistance efflux transporter EmrE"/>
    <property type="match status" value="1"/>
</dbReference>
<feature type="transmembrane region" description="Helical" evidence="8">
    <location>
        <begin position="7"/>
        <end position="29"/>
    </location>
</feature>
<feature type="transmembrane region" description="Helical" evidence="8">
    <location>
        <begin position="181"/>
        <end position="199"/>
    </location>
</feature>
<dbReference type="InterPro" id="IPR004626">
    <property type="entry name" value="RarD"/>
</dbReference>
<feature type="transmembrane region" description="Helical" evidence="8">
    <location>
        <begin position="130"/>
        <end position="147"/>
    </location>
</feature>
<proteinExistence type="inferred from homology"/>
<keyword evidence="7 8" id="KW-0472">Membrane</keyword>
<feature type="transmembrane region" description="Helical" evidence="8">
    <location>
        <begin position="211"/>
        <end position="231"/>
    </location>
</feature>
<keyword evidence="10" id="KW-1185">Reference proteome</keyword>
<evidence type="ECO:0000256" key="7">
    <source>
        <dbReference type="ARBA" id="ARBA00023136"/>
    </source>
</evidence>
<evidence type="ECO:0000256" key="2">
    <source>
        <dbReference type="ARBA" id="ARBA00007362"/>
    </source>
</evidence>
<sequence length="300" mass="33842">MNISGRGVALSLASSLLFVTLPGYIRWLAPLDSVQVVAHRVVWSIPMVLLLVAFTRQGGVLRAAGQRLLRERWLLLCFPLTAAMMLVQWGVFIWAPMVGRTLELSLGYFLLPLTMVLCGRLFYGERLTSLQSIAVAFALLGVLHELWLTRAFSWFSLITALGYPPYFMLRRRMGVDALSGFVFEMLVLLPFAIFTIWHFGERQAFMETPRLWGLLPMLGLISALAFGAMMASSRLLPMGLFGILSYVEPMLLFAIAVLFLGEHFQVQQLWTYGPIWVAILLTGWDSARLLRKQARRDPKG</sequence>
<evidence type="ECO:0000256" key="1">
    <source>
        <dbReference type="ARBA" id="ARBA00004651"/>
    </source>
</evidence>
<keyword evidence="6 8" id="KW-1133">Transmembrane helix</keyword>
<accession>A0A1G8GHC2</accession>
<dbReference type="AlphaFoldDB" id="A0A1G8GHC2"/>
<comment type="subcellular location">
    <subcellularLocation>
        <location evidence="1">Cell membrane</location>
        <topology evidence="1">Multi-pass membrane protein</topology>
    </subcellularLocation>
</comment>
<feature type="transmembrane region" description="Helical" evidence="8">
    <location>
        <begin position="73"/>
        <end position="94"/>
    </location>
</feature>
<dbReference type="GO" id="GO:0005886">
    <property type="term" value="C:plasma membrane"/>
    <property type="evidence" value="ECO:0007669"/>
    <property type="project" value="UniProtKB-SubCell"/>
</dbReference>
<gene>
    <name evidence="9" type="ORF">SAMN05216272_104264</name>
</gene>
<dbReference type="OrthoDB" id="3250831at2"/>
<reference evidence="10" key="1">
    <citation type="submission" date="2016-10" db="EMBL/GenBank/DDBJ databases">
        <authorList>
            <person name="Varghese N."/>
            <person name="Submissions S."/>
        </authorList>
    </citation>
    <scope>NUCLEOTIDE SEQUENCE [LARGE SCALE GENOMIC DNA]</scope>
    <source>
        <strain evidence="10">CCM 7469</strain>
    </source>
</reference>
<evidence type="ECO:0000256" key="6">
    <source>
        <dbReference type="ARBA" id="ARBA00022989"/>
    </source>
</evidence>
<evidence type="ECO:0000256" key="8">
    <source>
        <dbReference type="SAM" id="Phobius"/>
    </source>
</evidence>
<name>A0A1G8GHC2_9PSED</name>
<organism evidence="9 10">
    <name type="scientific">Pseudomonas panipatensis</name>
    <dbReference type="NCBI Taxonomy" id="428992"/>
    <lineage>
        <taxon>Bacteria</taxon>
        <taxon>Pseudomonadati</taxon>
        <taxon>Pseudomonadota</taxon>
        <taxon>Gammaproteobacteria</taxon>
        <taxon>Pseudomonadales</taxon>
        <taxon>Pseudomonadaceae</taxon>
        <taxon>Pseudomonas</taxon>
    </lineage>
</organism>
<dbReference type="RefSeq" id="WP_090262685.1">
    <property type="nucleotide sequence ID" value="NZ_FNDS01000004.1"/>
</dbReference>
<evidence type="ECO:0000313" key="10">
    <source>
        <dbReference type="Proteomes" id="UP000199636"/>
    </source>
</evidence>
<dbReference type="NCBIfam" id="TIGR00688">
    <property type="entry name" value="rarD"/>
    <property type="match status" value="1"/>
</dbReference>
<keyword evidence="4" id="KW-1003">Cell membrane</keyword>
<keyword evidence="3" id="KW-0813">Transport</keyword>
<protein>
    <submittedName>
        <fullName evidence="9">Chloramphenicol-sensitive protein RarD</fullName>
    </submittedName>
</protein>
<feature type="transmembrane region" description="Helical" evidence="8">
    <location>
        <begin position="238"/>
        <end position="260"/>
    </location>
</feature>
<evidence type="ECO:0000256" key="4">
    <source>
        <dbReference type="ARBA" id="ARBA00022475"/>
    </source>
</evidence>
<comment type="similarity">
    <text evidence="2">Belongs to the EamA transporter family.</text>
</comment>